<sequence>MGARASWGGDDLPKFASDERFEGGIDIVAVMFHHPSTRQGAQGAARLSRRGGPMWYEFFKYALFGPGVRALWHPRVIGEENIPTEGGAILAGNHIAALDPIIVASMIDRKLTYPAKKELFAGDRGFWSKVVAWFLRAVDQVPLDRSGGRTSVNAMGPVERRLAEGDLVGIFPEGTRSPDGRLYKGKTGVARMALGSGAPVVPVGISGTTVRRKVLGIPLLDHPTLVFGKPMHFDILADRAEETAVLRWVTDEVMGAISDLTGQKYVDVYGFRAKHGNLKDKDVSKFVKPRPGGNPIPPPRVTKA</sequence>
<keyword evidence="1" id="KW-0808">Transferase</keyword>
<name>A0ABN0C791_9ACTN</name>
<dbReference type="Proteomes" id="UP000003179">
    <property type="component" value="Unassembled WGS sequence"/>
</dbReference>
<feature type="domain" description="Phospholipid/glycerol acyltransferase" evidence="4">
    <location>
        <begin position="88"/>
        <end position="208"/>
    </location>
</feature>
<keyword evidence="6" id="KW-1185">Reference proteome</keyword>
<dbReference type="SMART" id="SM00563">
    <property type="entry name" value="PlsC"/>
    <property type="match status" value="1"/>
</dbReference>
<dbReference type="GO" id="GO:0016746">
    <property type="term" value="F:acyltransferase activity"/>
    <property type="evidence" value="ECO:0007669"/>
    <property type="project" value="UniProtKB-KW"/>
</dbReference>
<proteinExistence type="predicted"/>
<dbReference type="EMBL" id="ADZU01000012">
    <property type="protein sequence ID" value="EFS93124.1"/>
    <property type="molecule type" value="Genomic_DNA"/>
</dbReference>
<reference evidence="5" key="1">
    <citation type="submission" date="2010-08" db="EMBL/GenBank/DDBJ databases">
        <authorList>
            <person name="Weinstock G."/>
            <person name="Sodergren E."/>
            <person name="Clifton S."/>
            <person name="Fulton L."/>
            <person name="Fulton B."/>
            <person name="Courtney L."/>
            <person name="Fronick C."/>
            <person name="Harrison M."/>
            <person name="Strong C."/>
            <person name="Farmer C."/>
            <person name="Delahaunty K."/>
            <person name="Markovic C."/>
            <person name="Hall O."/>
            <person name="Minx P."/>
            <person name="Tomlinson C."/>
            <person name="Mitreva M."/>
            <person name="Hou S."/>
            <person name="Chen J."/>
            <person name="Wollam A."/>
            <person name="Pepin K.H."/>
            <person name="Johnson M."/>
            <person name="Bhonagiri V."/>
            <person name="Zhang X."/>
            <person name="Suruliraj S."/>
            <person name="Warren W."/>
            <person name="Chinwalla A."/>
            <person name="Mardis E.R."/>
            <person name="Wilson R.K."/>
        </authorList>
    </citation>
    <scope>NUCLEOTIDE SEQUENCE [LARGE SCALE GENOMIC DNA]</scope>
    <source>
        <strain evidence="5">HL044PA1</strain>
    </source>
</reference>
<accession>A0ABN0C791</accession>
<evidence type="ECO:0000259" key="4">
    <source>
        <dbReference type="SMART" id="SM00563"/>
    </source>
</evidence>
<feature type="compositionally biased region" description="Pro residues" evidence="3">
    <location>
        <begin position="292"/>
        <end position="304"/>
    </location>
</feature>
<dbReference type="InterPro" id="IPR002123">
    <property type="entry name" value="Plipid/glycerol_acylTrfase"/>
</dbReference>
<evidence type="ECO:0000256" key="2">
    <source>
        <dbReference type="ARBA" id="ARBA00023315"/>
    </source>
</evidence>
<organism evidence="5 6">
    <name type="scientific">Cutibacterium modestum HL044PA1</name>
    <dbReference type="NCBI Taxonomy" id="765109"/>
    <lineage>
        <taxon>Bacteria</taxon>
        <taxon>Bacillati</taxon>
        <taxon>Actinomycetota</taxon>
        <taxon>Actinomycetes</taxon>
        <taxon>Propionibacteriales</taxon>
        <taxon>Propionibacteriaceae</taxon>
        <taxon>Cutibacterium</taxon>
        <taxon>Cutibacterium modestum</taxon>
    </lineage>
</organism>
<feature type="region of interest" description="Disordered" evidence="3">
    <location>
        <begin position="283"/>
        <end position="304"/>
    </location>
</feature>
<dbReference type="CDD" id="cd07989">
    <property type="entry name" value="LPLAT_AGPAT-like"/>
    <property type="match status" value="1"/>
</dbReference>
<dbReference type="SUPFAM" id="SSF69593">
    <property type="entry name" value="Glycerol-3-phosphate (1)-acyltransferase"/>
    <property type="match status" value="1"/>
</dbReference>
<dbReference type="Pfam" id="PF01553">
    <property type="entry name" value="Acyltransferase"/>
    <property type="match status" value="1"/>
</dbReference>
<comment type="caution">
    <text evidence="5">The sequence shown here is derived from an EMBL/GenBank/DDBJ whole genome shotgun (WGS) entry which is preliminary data.</text>
</comment>
<gene>
    <name evidence="5" type="ORF">HMPREF9607_00600</name>
</gene>
<evidence type="ECO:0000256" key="3">
    <source>
        <dbReference type="SAM" id="MobiDB-lite"/>
    </source>
</evidence>
<dbReference type="PANTHER" id="PTHR10434:SF11">
    <property type="entry name" value="1-ACYL-SN-GLYCEROL-3-PHOSPHATE ACYLTRANSFERASE"/>
    <property type="match status" value="1"/>
</dbReference>
<dbReference type="PANTHER" id="PTHR10434">
    <property type="entry name" value="1-ACYL-SN-GLYCEROL-3-PHOSPHATE ACYLTRANSFERASE"/>
    <property type="match status" value="1"/>
</dbReference>
<keyword evidence="2 5" id="KW-0012">Acyltransferase</keyword>
<evidence type="ECO:0000313" key="6">
    <source>
        <dbReference type="Proteomes" id="UP000003179"/>
    </source>
</evidence>
<evidence type="ECO:0000313" key="5">
    <source>
        <dbReference type="EMBL" id="EFS93124.1"/>
    </source>
</evidence>
<protein>
    <submittedName>
        <fullName evidence="5">Acyltransferase</fullName>
    </submittedName>
</protein>
<evidence type="ECO:0000256" key="1">
    <source>
        <dbReference type="ARBA" id="ARBA00022679"/>
    </source>
</evidence>